<accession>A0A1F6H2Y5</accession>
<keyword evidence="1" id="KW-1133">Transmembrane helix</keyword>
<dbReference type="EMBL" id="MFNF01000001">
    <property type="protein sequence ID" value="OGH04712.1"/>
    <property type="molecule type" value="Genomic_DNA"/>
</dbReference>
<dbReference type="Proteomes" id="UP000177583">
    <property type="component" value="Unassembled WGS sequence"/>
</dbReference>
<dbReference type="InterPro" id="IPR016047">
    <property type="entry name" value="M23ase_b-sheet_dom"/>
</dbReference>
<dbReference type="SUPFAM" id="SSF51261">
    <property type="entry name" value="Duplicated hybrid motif"/>
    <property type="match status" value="1"/>
</dbReference>
<evidence type="ECO:0000259" key="2">
    <source>
        <dbReference type="Pfam" id="PF01551"/>
    </source>
</evidence>
<feature type="domain" description="M23ase beta-sheet core" evidence="2">
    <location>
        <begin position="189"/>
        <end position="284"/>
    </location>
</feature>
<evidence type="ECO:0000256" key="1">
    <source>
        <dbReference type="SAM" id="Phobius"/>
    </source>
</evidence>
<dbReference type="CDD" id="cd12797">
    <property type="entry name" value="M23_peptidase"/>
    <property type="match status" value="1"/>
</dbReference>
<evidence type="ECO:0000313" key="3">
    <source>
        <dbReference type="EMBL" id="OGH04712.1"/>
    </source>
</evidence>
<dbReference type="PANTHER" id="PTHR21666:SF286">
    <property type="entry name" value="LIPOPROTEIN NLPD"/>
    <property type="match status" value="1"/>
</dbReference>
<keyword evidence="1" id="KW-0812">Transmembrane</keyword>
<dbReference type="InterPro" id="IPR011055">
    <property type="entry name" value="Dup_hybrid_motif"/>
</dbReference>
<dbReference type="FunFam" id="2.70.70.10:FF:000006">
    <property type="entry name" value="M23 family peptidase"/>
    <property type="match status" value="1"/>
</dbReference>
<dbReference type="AlphaFoldDB" id="A0A1F6H2Y5"/>
<organism evidence="3 4">
    <name type="scientific">Candidatus Lambdaproteobacteria bacterium RIFOXYD2_FULL_56_26</name>
    <dbReference type="NCBI Taxonomy" id="1817773"/>
    <lineage>
        <taxon>Bacteria</taxon>
        <taxon>Pseudomonadati</taxon>
        <taxon>Pseudomonadota</taxon>
        <taxon>Candidatus Lambdaproteobacteria</taxon>
    </lineage>
</organism>
<protein>
    <recommendedName>
        <fullName evidence="2">M23ase beta-sheet core domain-containing protein</fullName>
    </recommendedName>
</protein>
<dbReference type="GO" id="GO:0004222">
    <property type="term" value="F:metalloendopeptidase activity"/>
    <property type="evidence" value="ECO:0007669"/>
    <property type="project" value="TreeGrafter"/>
</dbReference>
<proteinExistence type="predicted"/>
<evidence type="ECO:0000313" key="4">
    <source>
        <dbReference type="Proteomes" id="UP000177583"/>
    </source>
</evidence>
<feature type="transmembrane region" description="Helical" evidence="1">
    <location>
        <begin position="26"/>
        <end position="52"/>
    </location>
</feature>
<comment type="caution">
    <text evidence="3">The sequence shown here is derived from an EMBL/GenBank/DDBJ whole genome shotgun (WGS) entry which is preliminary data.</text>
</comment>
<reference evidence="3 4" key="1">
    <citation type="journal article" date="2016" name="Nat. Commun.">
        <title>Thousands of microbial genomes shed light on interconnected biogeochemical processes in an aquifer system.</title>
        <authorList>
            <person name="Anantharaman K."/>
            <person name="Brown C.T."/>
            <person name="Hug L.A."/>
            <person name="Sharon I."/>
            <person name="Castelle C.J."/>
            <person name="Probst A.J."/>
            <person name="Thomas B.C."/>
            <person name="Singh A."/>
            <person name="Wilkins M.J."/>
            <person name="Karaoz U."/>
            <person name="Brodie E.L."/>
            <person name="Williams K.H."/>
            <person name="Hubbard S.S."/>
            <person name="Banfield J.F."/>
        </authorList>
    </citation>
    <scope>NUCLEOTIDE SEQUENCE [LARGE SCALE GENOMIC DNA]</scope>
</reference>
<dbReference type="Pfam" id="PF01551">
    <property type="entry name" value="Peptidase_M23"/>
    <property type="match status" value="1"/>
</dbReference>
<name>A0A1F6H2Y5_9PROT</name>
<gene>
    <name evidence="3" type="ORF">A2557_06905</name>
</gene>
<sequence>MLNDQLTILVVPQKDGPVIRLNLSAVVIRTILVSLTLVFLVSLAIFIDYLFIIEKGQAQRRLEKSLKLQQFEIQSIRNQLIGTREQLSKLEEFDRKLRIITDLQDIRPSVRFSPREEEVSETDQSRKALSDLNRLAYDIRVRDASFFQLDAFLQERKDRLARTPSIAPTQGHLSSNFGLRTDPFTGGTKFHNGMDISNSPFSPIYAPADGVVVNTFNNAGYGEFLVIDHGYNIVSRYAHLSKYEVVVGQKVKRGDLIARMGNTGRSTATHLHYEILVRDQHVDPEKYILQ</sequence>
<keyword evidence="1" id="KW-0472">Membrane</keyword>
<dbReference type="InterPro" id="IPR050570">
    <property type="entry name" value="Cell_wall_metabolism_enzyme"/>
</dbReference>
<dbReference type="PANTHER" id="PTHR21666">
    <property type="entry name" value="PEPTIDASE-RELATED"/>
    <property type="match status" value="1"/>
</dbReference>
<dbReference type="Gene3D" id="2.70.70.10">
    <property type="entry name" value="Glucose Permease (Domain IIA)"/>
    <property type="match status" value="1"/>
</dbReference>